<feature type="compositionally biased region" description="Basic and acidic residues" evidence="1">
    <location>
        <begin position="86"/>
        <end position="95"/>
    </location>
</feature>
<dbReference type="OrthoDB" id="7270370at2"/>
<sequence>MTLDTIVTDAINPTLALLPAAMDTPAARVMLLAIGLQESRFVRRRQIGGPARETMCSSQYPRLRRIAPAAKRENGPLRSWPNTRQCRWDPRRLQR</sequence>
<proteinExistence type="predicted"/>
<evidence type="ECO:0000313" key="2">
    <source>
        <dbReference type="EMBL" id="OMG90710.1"/>
    </source>
</evidence>
<evidence type="ECO:0000256" key="1">
    <source>
        <dbReference type="SAM" id="MobiDB-lite"/>
    </source>
</evidence>
<dbReference type="AlphaFoldDB" id="A0A1R1JX52"/>
<name>A0A1R1JX52_ALCXX</name>
<dbReference type="Proteomes" id="UP000187251">
    <property type="component" value="Unassembled WGS sequence"/>
</dbReference>
<protein>
    <submittedName>
        <fullName evidence="2">Uncharacterized protein</fullName>
    </submittedName>
</protein>
<evidence type="ECO:0000313" key="3">
    <source>
        <dbReference type="Proteomes" id="UP000187251"/>
    </source>
</evidence>
<feature type="region of interest" description="Disordered" evidence="1">
    <location>
        <begin position="68"/>
        <end position="95"/>
    </location>
</feature>
<comment type="caution">
    <text evidence="2">The sequence shown here is derived from an EMBL/GenBank/DDBJ whole genome shotgun (WGS) entry which is preliminary data.</text>
</comment>
<reference evidence="2 3" key="1">
    <citation type="submission" date="2016-09" db="EMBL/GenBank/DDBJ databases">
        <title>Phylogenomics of Achromobacter.</title>
        <authorList>
            <person name="Jeukens J."/>
            <person name="Freschi L."/>
            <person name="Vincent A.T."/>
            <person name="Emond-Rheault J.-G."/>
            <person name="Kukavica-Ibrulj I."/>
            <person name="Charette S.J."/>
            <person name="Levesque R.C."/>
        </authorList>
    </citation>
    <scope>NUCLEOTIDE SEQUENCE [LARGE SCALE GENOMIC DNA]</scope>
    <source>
        <strain evidence="2 3">AUS488</strain>
    </source>
</reference>
<accession>A0A1R1JX52</accession>
<gene>
    <name evidence="2" type="ORF">BIZ92_20595</name>
</gene>
<dbReference type="EMBL" id="MJMN01000005">
    <property type="protein sequence ID" value="OMG90710.1"/>
    <property type="molecule type" value="Genomic_DNA"/>
</dbReference>
<organism evidence="2 3">
    <name type="scientific">Alcaligenes xylosoxydans xylosoxydans</name>
    <name type="common">Achromobacter xylosoxidans</name>
    <dbReference type="NCBI Taxonomy" id="85698"/>
    <lineage>
        <taxon>Bacteria</taxon>
        <taxon>Pseudomonadati</taxon>
        <taxon>Pseudomonadota</taxon>
        <taxon>Betaproteobacteria</taxon>
        <taxon>Burkholderiales</taxon>
        <taxon>Alcaligenaceae</taxon>
        <taxon>Achromobacter</taxon>
    </lineage>
</organism>
<dbReference type="RefSeq" id="WP_076410040.1">
    <property type="nucleotide sequence ID" value="NZ_MJMN01000005.1"/>
</dbReference>